<protein>
    <recommendedName>
        <fullName evidence="13">Cytochrome P450</fullName>
    </recommendedName>
</protein>
<feature type="signal peptide" evidence="10">
    <location>
        <begin position="1"/>
        <end position="21"/>
    </location>
</feature>
<dbReference type="PROSITE" id="PS00086">
    <property type="entry name" value="CYTOCHROME_P450"/>
    <property type="match status" value="1"/>
</dbReference>
<evidence type="ECO:0000256" key="5">
    <source>
        <dbReference type="ARBA" id="ARBA00022723"/>
    </source>
</evidence>
<dbReference type="InterPro" id="IPR001128">
    <property type="entry name" value="Cyt_P450"/>
</dbReference>
<evidence type="ECO:0000313" key="11">
    <source>
        <dbReference type="EMBL" id="KAL0947285.1"/>
    </source>
</evidence>
<evidence type="ECO:0000256" key="10">
    <source>
        <dbReference type="SAM" id="SignalP"/>
    </source>
</evidence>
<dbReference type="SUPFAM" id="SSF48264">
    <property type="entry name" value="Cytochrome P450"/>
    <property type="match status" value="1"/>
</dbReference>
<comment type="similarity">
    <text evidence="3 9">Belongs to the cytochrome P450 family.</text>
</comment>
<keyword evidence="7 9" id="KW-0408">Iron</keyword>
<organism evidence="11 12">
    <name type="scientific">Hohenbuehelia grisea</name>
    <dbReference type="NCBI Taxonomy" id="104357"/>
    <lineage>
        <taxon>Eukaryota</taxon>
        <taxon>Fungi</taxon>
        <taxon>Dikarya</taxon>
        <taxon>Basidiomycota</taxon>
        <taxon>Agaricomycotina</taxon>
        <taxon>Agaricomycetes</taxon>
        <taxon>Agaricomycetidae</taxon>
        <taxon>Agaricales</taxon>
        <taxon>Pleurotineae</taxon>
        <taxon>Pleurotaceae</taxon>
        <taxon>Hohenbuehelia</taxon>
    </lineage>
</organism>
<evidence type="ECO:0000256" key="8">
    <source>
        <dbReference type="ARBA" id="ARBA00023033"/>
    </source>
</evidence>
<accession>A0ABR3IVA7</accession>
<evidence type="ECO:0000256" key="9">
    <source>
        <dbReference type="RuleBase" id="RU000461"/>
    </source>
</evidence>
<keyword evidence="10" id="KW-0732">Signal</keyword>
<dbReference type="PANTHER" id="PTHR46300:SF5">
    <property type="entry name" value="CYTOCHROME P450"/>
    <property type="match status" value="1"/>
</dbReference>
<dbReference type="Pfam" id="PF00067">
    <property type="entry name" value="p450"/>
    <property type="match status" value="1"/>
</dbReference>
<evidence type="ECO:0000256" key="2">
    <source>
        <dbReference type="ARBA" id="ARBA00005179"/>
    </source>
</evidence>
<evidence type="ECO:0000256" key="3">
    <source>
        <dbReference type="ARBA" id="ARBA00010617"/>
    </source>
</evidence>
<evidence type="ECO:0000256" key="4">
    <source>
        <dbReference type="ARBA" id="ARBA00022617"/>
    </source>
</evidence>
<dbReference type="InterPro" id="IPR036396">
    <property type="entry name" value="Cyt_P450_sf"/>
</dbReference>
<dbReference type="CDD" id="cd11065">
    <property type="entry name" value="CYP64-like"/>
    <property type="match status" value="1"/>
</dbReference>
<comment type="cofactor">
    <cofactor evidence="1">
        <name>heme</name>
        <dbReference type="ChEBI" id="CHEBI:30413"/>
    </cofactor>
</comment>
<dbReference type="Proteomes" id="UP001556367">
    <property type="component" value="Unassembled WGS sequence"/>
</dbReference>
<comment type="caution">
    <text evidence="11">The sequence shown here is derived from an EMBL/GenBank/DDBJ whole genome shotgun (WGS) entry which is preliminary data.</text>
</comment>
<dbReference type="Gene3D" id="1.10.630.10">
    <property type="entry name" value="Cytochrome P450"/>
    <property type="match status" value="1"/>
</dbReference>
<evidence type="ECO:0008006" key="13">
    <source>
        <dbReference type="Google" id="ProtNLM"/>
    </source>
</evidence>
<keyword evidence="8 9" id="KW-0503">Monooxygenase</keyword>
<evidence type="ECO:0000256" key="7">
    <source>
        <dbReference type="ARBA" id="ARBA00023004"/>
    </source>
</evidence>
<keyword evidence="4 9" id="KW-0349">Heme</keyword>
<sequence>MAVSLWLALGTVLVFVLLTVARPKQRIPLPPGPPSDPFIGHIRHIPPHDQGSKFHEWAKKFGDIISVRVFSRTMIVLDKVSAAIDLLDKRSAIYSDRPSFPVYIMMGWVPNIVNMTYGNQFRKHRKIFHSNFTREACVQWRETQTVMARRLVKMILNDDKNYNRYINWFASALTIKIAYGMDIVSEDDEYVKIAEESADVLNNSGSPGGTPIDLMPFLQHMPSWFPGTHYANFARKSRPFVKRMYNVPFDRVRRDMANGMAGPSVANTEITRLMSTNSMTDEELEDVKGAAVIIFVAGADTTWSTMLVFIQCMLLHPEVQKRAQEELDRVVGHDRLPEFSDYDSLPYLECVLREVLRWYPVAPLGVPHRAMQDDVYKGMFIPKGATVIANLRGMSLDEDVYKNPKEFNPSRFMAEPEGNGEPFFESGFGFGRRICPGRHLAYNSLWIAIATLLSTATISKALDKDGQEIDVAPEYLFGIVSRPKEFPCRIQSRVDDAMRLLFPENPE</sequence>
<keyword evidence="5 9" id="KW-0479">Metal-binding</keyword>
<evidence type="ECO:0000313" key="12">
    <source>
        <dbReference type="Proteomes" id="UP001556367"/>
    </source>
</evidence>
<dbReference type="PRINTS" id="PR00463">
    <property type="entry name" value="EP450I"/>
</dbReference>
<feature type="chain" id="PRO_5045678723" description="Cytochrome P450" evidence="10">
    <location>
        <begin position="22"/>
        <end position="507"/>
    </location>
</feature>
<dbReference type="PANTHER" id="PTHR46300">
    <property type="entry name" value="P450, PUTATIVE (EUROFUNG)-RELATED-RELATED"/>
    <property type="match status" value="1"/>
</dbReference>
<proteinExistence type="inferred from homology"/>
<dbReference type="PRINTS" id="PR00385">
    <property type="entry name" value="P450"/>
</dbReference>
<comment type="pathway">
    <text evidence="2">Secondary metabolite biosynthesis.</text>
</comment>
<keyword evidence="6 9" id="KW-0560">Oxidoreductase</keyword>
<evidence type="ECO:0000256" key="1">
    <source>
        <dbReference type="ARBA" id="ARBA00001971"/>
    </source>
</evidence>
<dbReference type="InterPro" id="IPR050364">
    <property type="entry name" value="Cytochrome_P450_fung"/>
</dbReference>
<dbReference type="InterPro" id="IPR017972">
    <property type="entry name" value="Cyt_P450_CS"/>
</dbReference>
<name>A0ABR3IVA7_9AGAR</name>
<dbReference type="InterPro" id="IPR002401">
    <property type="entry name" value="Cyt_P450_E_grp-I"/>
</dbReference>
<gene>
    <name evidence="11" type="ORF">HGRIS_013405</name>
</gene>
<reference evidence="12" key="1">
    <citation type="submission" date="2024-06" db="EMBL/GenBank/DDBJ databases">
        <title>Multi-omics analyses provide insights into the biosynthesis of the anticancer antibiotic pleurotin in Hohenbuehelia grisea.</title>
        <authorList>
            <person name="Weaver J.A."/>
            <person name="Alberti F."/>
        </authorList>
    </citation>
    <scope>NUCLEOTIDE SEQUENCE [LARGE SCALE GENOMIC DNA]</scope>
    <source>
        <strain evidence="12">T-177</strain>
    </source>
</reference>
<evidence type="ECO:0000256" key="6">
    <source>
        <dbReference type="ARBA" id="ARBA00023002"/>
    </source>
</evidence>
<dbReference type="EMBL" id="JASNQZ010000015">
    <property type="protein sequence ID" value="KAL0947285.1"/>
    <property type="molecule type" value="Genomic_DNA"/>
</dbReference>
<keyword evidence="12" id="KW-1185">Reference proteome</keyword>